<evidence type="ECO:0000313" key="1">
    <source>
        <dbReference type="EMBL" id="KAL0573924.1"/>
    </source>
</evidence>
<name>A0ABR3FF45_9AGAR</name>
<dbReference type="EMBL" id="JBAHYK010000446">
    <property type="protein sequence ID" value="KAL0573924.1"/>
    <property type="molecule type" value="Genomic_DNA"/>
</dbReference>
<comment type="caution">
    <text evidence="1">The sequence shown here is derived from an EMBL/GenBank/DDBJ whole genome shotgun (WGS) entry which is preliminary data.</text>
</comment>
<dbReference type="InterPro" id="IPR032675">
    <property type="entry name" value="LRR_dom_sf"/>
</dbReference>
<dbReference type="SUPFAM" id="SSF52047">
    <property type="entry name" value="RNI-like"/>
    <property type="match status" value="1"/>
</dbReference>
<sequence length="543" mass="62078">MSIQEYPETPAPNKRISLVDLGYDVLHLILSRLLSGDNSDSGRRSDLVSFSFVSKGLRQCTLPILFRDVSWPKEGTEEFYPSELWGYIQRVKLVQARWTAGQNHELSLAILSQVLPKLPNLATFAYSLRAQPPSLDFISSLIENDFCSLTSLHVSTCFLARDYSGYFVHISNLQEIVIKQPERSTSLYAAPESKRILSMQCASNLMLGSRKTLVHLDLPGEYFSLPTLASLPETETFLEMRRLIIRGYPPMYLEDYPIWRVLAAMPGLRSVEIDCKLRMIGVSPHRYVLMPTNPPNLPEKPHIFPRFLKTLMICNPSLTDNVLRRLPDSLQCLVLDFVPYWDVMNTGSDLLAYHNPENLVSMFRAVHREVGSMPWVDHLRINMGWCVTPELLSWICMVFPGLQILELQGIRYFDRQSEGTGHSNLALFANNLAKLNYLKTLKLAVELEEDPYTEDDDHRKIGSVDVSSQLWANTLATQVESLSRIAFEKRRHTGKTIGSRAVVGEALWVWYFRNSDPDEEGNVMRRSGDTAVDWDLLDRSFRW</sequence>
<keyword evidence="2" id="KW-1185">Reference proteome</keyword>
<evidence type="ECO:0000313" key="2">
    <source>
        <dbReference type="Proteomes" id="UP001465976"/>
    </source>
</evidence>
<proteinExistence type="predicted"/>
<dbReference type="Proteomes" id="UP001465976">
    <property type="component" value="Unassembled WGS sequence"/>
</dbReference>
<gene>
    <name evidence="1" type="ORF">V5O48_008021</name>
</gene>
<accession>A0ABR3FF45</accession>
<protein>
    <recommendedName>
        <fullName evidence="3">F-box domain-containing protein</fullName>
    </recommendedName>
</protein>
<reference evidence="1 2" key="1">
    <citation type="submission" date="2024-02" db="EMBL/GenBank/DDBJ databases">
        <title>A draft genome for the cacao thread blight pathogen Marasmius crinis-equi.</title>
        <authorList>
            <person name="Cohen S.P."/>
            <person name="Baruah I.K."/>
            <person name="Amoako-Attah I."/>
            <person name="Bukari Y."/>
            <person name="Meinhardt L.W."/>
            <person name="Bailey B.A."/>
        </authorList>
    </citation>
    <scope>NUCLEOTIDE SEQUENCE [LARGE SCALE GENOMIC DNA]</scope>
    <source>
        <strain evidence="1 2">GH-76</strain>
    </source>
</reference>
<organism evidence="1 2">
    <name type="scientific">Marasmius crinis-equi</name>
    <dbReference type="NCBI Taxonomy" id="585013"/>
    <lineage>
        <taxon>Eukaryota</taxon>
        <taxon>Fungi</taxon>
        <taxon>Dikarya</taxon>
        <taxon>Basidiomycota</taxon>
        <taxon>Agaricomycotina</taxon>
        <taxon>Agaricomycetes</taxon>
        <taxon>Agaricomycetidae</taxon>
        <taxon>Agaricales</taxon>
        <taxon>Marasmiineae</taxon>
        <taxon>Marasmiaceae</taxon>
        <taxon>Marasmius</taxon>
    </lineage>
</organism>
<evidence type="ECO:0008006" key="3">
    <source>
        <dbReference type="Google" id="ProtNLM"/>
    </source>
</evidence>
<dbReference type="Gene3D" id="3.80.10.10">
    <property type="entry name" value="Ribonuclease Inhibitor"/>
    <property type="match status" value="1"/>
</dbReference>